<dbReference type="Gene3D" id="3.40.50.1820">
    <property type="entry name" value="alpha/beta hydrolase"/>
    <property type="match status" value="1"/>
</dbReference>
<evidence type="ECO:0000313" key="2">
    <source>
        <dbReference type="EMBL" id="JAC62439.1"/>
    </source>
</evidence>
<reference evidence="2" key="1">
    <citation type="submission" date="2014-05" db="EMBL/GenBank/DDBJ databases">
        <title>The transcriptome of the halophilic microalga Tetraselmis sp. GSL018 isolated from the Great Salt Lake, Utah.</title>
        <authorList>
            <person name="Jinkerson R.E."/>
            <person name="D'Adamo S."/>
            <person name="Posewitz M.C."/>
        </authorList>
    </citation>
    <scope>NUCLEOTIDE SEQUENCE</scope>
    <source>
        <strain evidence="2">GSL018</strain>
    </source>
</reference>
<name>A0A061QVD6_9CHLO</name>
<feature type="compositionally biased region" description="Basic residues" evidence="1">
    <location>
        <begin position="227"/>
        <end position="237"/>
    </location>
</feature>
<feature type="region of interest" description="Disordered" evidence="1">
    <location>
        <begin position="227"/>
        <end position="298"/>
    </location>
</feature>
<evidence type="ECO:0000256" key="1">
    <source>
        <dbReference type="SAM" id="MobiDB-lite"/>
    </source>
</evidence>
<dbReference type="AlphaFoldDB" id="A0A061QVD6"/>
<dbReference type="EMBL" id="GBEZ01024560">
    <property type="protein sequence ID" value="JAC62439.1"/>
    <property type="molecule type" value="Transcribed_RNA"/>
</dbReference>
<dbReference type="GO" id="GO:0016787">
    <property type="term" value="F:hydrolase activity"/>
    <property type="evidence" value="ECO:0007669"/>
    <property type="project" value="UniProtKB-KW"/>
</dbReference>
<dbReference type="InterPro" id="IPR029058">
    <property type="entry name" value="AB_hydrolase_fold"/>
</dbReference>
<keyword evidence="2" id="KW-0378">Hydrolase</keyword>
<protein>
    <submittedName>
        <fullName evidence="2">Alpha beta-hydrolases superfamily protein</fullName>
    </submittedName>
</protein>
<sequence>MLEELCSYLGMRYDIIRQVLQPKVLAVVSGGVAVLWLSAGMPGLSYLCFGEEKNSVVQCRKALTEAVARGRKRLPLTIEDYTFGASVAAAEAETDLSGCVVEKLCVVSEEGHPQGRVPLVVCSPASAGVEQVERPAVLMIHATGRGKESVIPHLKELVDMGFVALGMDCRYHGARATDENIRKGYEQAIVRAWQGSGERPFLLDNVWDVQHVLDYACSRGDVDARRRGCPPHRHHGHQLGGHHQPARSRDRAEDRRPGANDRDVQHALGARQRSMAVSRADPPSGERCRGGGRRQGDS</sequence>
<dbReference type="SUPFAM" id="SSF53474">
    <property type="entry name" value="alpha/beta-Hydrolases"/>
    <property type="match status" value="1"/>
</dbReference>
<feature type="compositionally biased region" description="Basic and acidic residues" evidence="1">
    <location>
        <begin position="247"/>
        <end position="265"/>
    </location>
</feature>
<proteinExistence type="predicted"/>
<accession>A0A061QVD6</accession>
<dbReference type="PANTHER" id="PTHR47381">
    <property type="entry name" value="ALPHA/BETA-HYDROLASES SUPERFAMILY PROTEIN"/>
    <property type="match status" value="1"/>
</dbReference>
<dbReference type="PANTHER" id="PTHR47381:SF3">
    <property type="entry name" value="ALPHA_BETA-HYDROLASES SUPERFAMILY PROTEIN"/>
    <property type="match status" value="1"/>
</dbReference>
<gene>
    <name evidence="2" type="ORF">TSPGSL018_23373</name>
</gene>
<organism evidence="2">
    <name type="scientific">Tetraselmis sp. GSL018</name>
    <dbReference type="NCBI Taxonomy" id="582737"/>
    <lineage>
        <taxon>Eukaryota</taxon>
        <taxon>Viridiplantae</taxon>
        <taxon>Chlorophyta</taxon>
        <taxon>core chlorophytes</taxon>
        <taxon>Chlorodendrophyceae</taxon>
        <taxon>Chlorodendrales</taxon>
        <taxon>Chlorodendraceae</taxon>
        <taxon>Tetraselmis</taxon>
    </lineage>
</organism>
<feature type="compositionally biased region" description="Basic and acidic residues" evidence="1">
    <location>
        <begin position="284"/>
        <end position="298"/>
    </location>
</feature>